<sequence length="150" mass="18122">MNIPETHITTLRFKIYSSAPKECLQKWKELKDICEYNNNNENKKIVKDWLSFCNSERIKEMPYLNRCEGGIGGDNNFKHKQMRFRQYIYLNKDNDIVFDQIYNTKEEKWTFEEFDDLILGFIKYANNFIKGNYVDGVIELINKDLYYKIL</sequence>
<dbReference type="EMBL" id="MN739403">
    <property type="protein sequence ID" value="QHT02885.1"/>
    <property type="molecule type" value="Genomic_DNA"/>
</dbReference>
<dbReference type="AlphaFoldDB" id="A0A6C0CH51"/>
<accession>A0A6C0CH51</accession>
<evidence type="ECO:0000313" key="1">
    <source>
        <dbReference type="EMBL" id="QHT02885.1"/>
    </source>
</evidence>
<organism evidence="1">
    <name type="scientific">viral metagenome</name>
    <dbReference type="NCBI Taxonomy" id="1070528"/>
    <lineage>
        <taxon>unclassified sequences</taxon>
        <taxon>metagenomes</taxon>
        <taxon>organismal metagenomes</taxon>
    </lineage>
</organism>
<reference evidence="1" key="1">
    <citation type="journal article" date="2020" name="Nature">
        <title>Giant virus diversity and host interactions through global metagenomics.</title>
        <authorList>
            <person name="Schulz F."/>
            <person name="Roux S."/>
            <person name="Paez-Espino D."/>
            <person name="Jungbluth S."/>
            <person name="Walsh D.A."/>
            <person name="Denef V.J."/>
            <person name="McMahon K.D."/>
            <person name="Konstantinidis K.T."/>
            <person name="Eloe-Fadrosh E.A."/>
            <person name="Kyrpides N.C."/>
            <person name="Woyke T."/>
        </authorList>
    </citation>
    <scope>NUCLEOTIDE SEQUENCE</scope>
    <source>
        <strain evidence="1">GVMAG-M-3300020727-4</strain>
    </source>
</reference>
<name>A0A6C0CH51_9ZZZZ</name>
<proteinExistence type="predicted"/>
<protein>
    <submittedName>
        <fullName evidence="1">Uncharacterized protein</fullName>
    </submittedName>
</protein>